<dbReference type="KEGG" id="cgl:Cgl1774"/>
<dbReference type="STRING" id="196627.cg1994"/>
<dbReference type="HOGENOM" id="CLU_2632129_0_0_11"/>
<proteinExistence type="predicted"/>
<gene>
    <name evidence="2" type="ordered locus">Cgl1774</name>
</gene>
<evidence type="ECO:0000313" key="2">
    <source>
        <dbReference type="EMBL" id="BAB99167.1"/>
    </source>
</evidence>
<accession>Q6M4K5</accession>
<feature type="compositionally biased region" description="Polar residues" evidence="1">
    <location>
        <begin position="11"/>
        <end position="25"/>
    </location>
</feature>
<organism evidence="2 3">
    <name type="scientific">Corynebacterium glutamicum (strain ATCC 13032 / DSM 20300 / JCM 1318 / BCRC 11384 / CCUG 27702 / LMG 3730 / NBRC 12168 / NCIMB 10025 / NRRL B-2784 / 534)</name>
    <dbReference type="NCBI Taxonomy" id="196627"/>
    <lineage>
        <taxon>Bacteria</taxon>
        <taxon>Bacillati</taxon>
        <taxon>Actinomycetota</taxon>
        <taxon>Actinomycetes</taxon>
        <taxon>Mycobacteriales</taxon>
        <taxon>Corynebacteriaceae</taxon>
        <taxon>Corynebacterium</taxon>
    </lineage>
</organism>
<dbReference type="Proteomes" id="UP000000582">
    <property type="component" value="Chromosome"/>
</dbReference>
<dbReference type="EMBL" id="BA000036">
    <property type="protein sequence ID" value="BAB99167.1"/>
    <property type="molecule type" value="Genomic_DNA"/>
</dbReference>
<evidence type="ECO:0000256" key="1">
    <source>
        <dbReference type="SAM" id="MobiDB-lite"/>
    </source>
</evidence>
<dbReference type="BioCyc" id="CORYNE:G18NG-11366-MONOMER"/>
<evidence type="ECO:0000313" key="3">
    <source>
        <dbReference type="Proteomes" id="UP000000582"/>
    </source>
</evidence>
<dbReference type="PATRIC" id="fig|196627.13.peg.1724"/>
<accession>Q8NPN7</accession>
<sequence>MAVDFSRKGTRGQSMRATPRQQSRSVAREVVASDPVVEVAAQPVSPLTDKELAAVVPAHVRTARLGAAELLRRFERTGAAAQNNQFDDMDF</sequence>
<name>Q8NPN7_CORGL</name>
<dbReference type="OrthoDB" id="9884729at2"/>
<feature type="region of interest" description="Disordered" evidence="1">
    <location>
        <begin position="1"/>
        <end position="29"/>
    </location>
</feature>
<keyword evidence="3" id="KW-1185">Reference proteome</keyword>
<reference evidence="3" key="1">
    <citation type="journal article" date="2003" name="Appl. Microbiol. Biotechnol.">
        <title>The Corynebacterium glutamicum genome: features and impacts on biotechnological processes.</title>
        <authorList>
            <person name="Ikeda M."/>
            <person name="Nakagawa S."/>
        </authorList>
    </citation>
    <scope>NUCLEOTIDE SEQUENCE [LARGE SCALE GENOMIC DNA]</scope>
    <source>
        <strain evidence="3">ATCC 13032 / DSM 20300 / BCRC 11384 / JCM 1318 / LMG 3730 / NCIMB 10025</strain>
    </source>
</reference>
<dbReference type="AlphaFoldDB" id="Q8NPN7"/>
<dbReference type="KEGG" id="cgb:cg1994"/>
<protein>
    <submittedName>
        <fullName evidence="2">Uncharacterized protein</fullName>
    </submittedName>
</protein>